<evidence type="ECO:0000256" key="1">
    <source>
        <dbReference type="SAM" id="MobiDB-lite"/>
    </source>
</evidence>
<evidence type="ECO:0000313" key="2">
    <source>
        <dbReference type="EMBL" id="KAI1691478.1"/>
    </source>
</evidence>
<organism evidence="2 3">
    <name type="scientific">Ditylenchus destructor</name>
    <dbReference type="NCBI Taxonomy" id="166010"/>
    <lineage>
        <taxon>Eukaryota</taxon>
        <taxon>Metazoa</taxon>
        <taxon>Ecdysozoa</taxon>
        <taxon>Nematoda</taxon>
        <taxon>Chromadorea</taxon>
        <taxon>Rhabditida</taxon>
        <taxon>Tylenchina</taxon>
        <taxon>Tylenchomorpha</taxon>
        <taxon>Sphaerularioidea</taxon>
        <taxon>Anguinidae</taxon>
        <taxon>Anguininae</taxon>
        <taxon>Ditylenchus</taxon>
    </lineage>
</organism>
<dbReference type="Proteomes" id="UP001201812">
    <property type="component" value="Unassembled WGS sequence"/>
</dbReference>
<reference evidence="2" key="1">
    <citation type="submission" date="2022-01" db="EMBL/GenBank/DDBJ databases">
        <title>Genome Sequence Resource for Two Populations of Ditylenchus destructor, the Migratory Endoparasitic Phytonematode.</title>
        <authorList>
            <person name="Zhang H."/>
            <person name="Lin R."/>
            <person name="Xie B."/>
        </authorList>
    </citation>
    <scope>NUCLEOTIDE SEQUENCE</scope>
    <source>
        <strain evidence="2">BazhouSP</strain>
    </source>
</reference>
<sequence length="264" mass="28267">MQRGGEGNLAPSESVHLRVEAFLLLARDAAERFADRLDRGVDGVHQHAEGLSIRRIFGRFAGRRVVELVGLLLERISGLVGALAERAGEGAQPAAALAAGLGVLGLFGLHRVGRGVAEQLLDHALRVADLGRARAGFLAERRDRLVEILRTAAYVAERTGEGALGHVDRRLRQAHLVAHVLEQLLAHLRDDLLGELSDDAADRPSIDVARSETGLRPPNMDTSFEFDPETVGDGTAAKGIRTAVVGESSRPSMPAPHSPIRLKA</sequence>
<accession>A0AAD4QUW2</accession>
<gene>
    <name evidence="2" type="ORF">DdX_21859</name>
</gene>
<name>A0AAD4QUW2_9BILA</name>
<comment type="caution">
    <text evidence="2">The sequence shown here is derived from an EMBL/GenBank/DDBJ whole genome shotgun (WGS) entry which is preliminary data.</text>
</comment>
<keyword evidence="3" id="KW-1185">Reference proteome</keyword>
<proteinExistence type="predicted"/>
<feature type="region of interest" description="Disordered" evidence="1">
    <location>
        <begin position="204"/>
        <end position="264"/>
    </location>
</feature>
<evidence type="ECO:0000313" key="3">
    <source>
        <dbReference type="Proteomes" id="UP001201812"/>
    </source>
</evidence>
<dbReference type="AlphaFoldDB" id="A0AAD4QUW2"/>
<protein>
    <submittedName>
        <fullName evidence="2">Uncharacterized protein</fullName>
    </submittedName>
</protein>
<dbReference type="EMBL" id="JAKKPZ010000921">
    <property type="protein sequence ID" value="KAI1691478.1"/>
    <property type="molecule type" value="Genomic_DNA"/>
</dbReference>